<keyword evidence="5" id="KW-1133">Transmembrane helix</keyword>
<gene>
    <name evidence="8" type="ordered locus">BF638R_3813</name>
</gene>
<dbReference type="Pfam" id="PF02472">
    <property type="entry name" value="ExbD"/>
    <property type="match status" value="1"/>
</dbReference>
<dbReference type="GO" id="GO:0022857">
    <property type="term" value="F:transmembrane transporter activity"/>
    <property type="evidence" value="ECO:0007669"/>
    <property type="project" value="InterPro"/>
</dbReference>
<comment type="similarity">
    <text evidence="2 7">Belongs to the ExbD/TolR family.</text>
</comment>
<evidence type="ECO:0000256" key="5">
    <source>
        <dbReference type="ARBA" id="ARBA00022989"/>
    </source>
</evidence>
<keyword evidence="6" id="KW-0472">Membrane</keyword>
<dbReference type="GO" id="GO:0015031">
    <property type="term" value="P:protein transport"/>
    <property type="evidence" value="ECO:0007669"/>
    <property type="project" value="UniProtKB-KW"/>
</dbReference>
<dbReference type="InterPro" id="IPR003400">
    <property type="entry name" value="ExbD"/>
</dbReference>
<comment type="subcellular location">
    <subcellularLocation>
        <location evidence="1">Cell membrane</location>
        <topology evidence="1">Single-pass membrane protein</topology>
    </subcellularLocation>
    <subcellularLocation>
        <location evidence="7">Cell membrane</location>
        <topology evidence="7">Single-pass type II membrane protein</topology>
    </subcellularLocation>
</comment>
<evidence type="ECO:0000256" key="3">
    <source>
        <dbReference type="ARBA" id="ARBA00022475"/>
    </source>
</evidence>
<accession>E1WN04</accession>
<evidence type="ECO:0000256" key="1">
    <source>
        <dbReference type="ARBA" id="ARBA00004162"/>
    </source>
</evidence>
<evidence type="ECO:0000313" key="9">
    <source>
        <dbReference type="Proteomes" id="UP000008560"/>
    </source>
</evidence>
<name>E1WN04_BACF6</name>
<reference evidence="8 9" key="1">
    <citation type="journal article" date="2010" name="Microbiology">
        <title>Twenty-eight divergent polysaccharide loci specifying within- and amongst-strain capsule diversity in three strains of Bacteroides fragilis.</title>
        <authorList>
            <person name="Patrick S."/>
            <person name="Blakely G.W."/>
            <person name="Houston S."/>
            <person name="Moore J."/>
            <person name="Abratt V.R."/>
            <person name="Bertalan M."/>
            <person name="Cerdeno-Tarraga A.M."/>
            <person name="Quail M.A."/>
            <person name="Corton N."/>
            <person name="Corton C."/>
            <person name="Bignell A."/>
            <person name="Barron A."/>
            <person name="Clark L."/>
            <person name="Bentley S.D."/>
            <person name="Parkhill J."/>
        </authorList>
    </citation>
    <scope>NUCLEOTIDE SEQUENCE [LARGE SCALE GENOMIC DNA]</scope>
    <source>
        <strain evidence="8 9">638R</strain>
    </source>
</reference>
<dbReference type="PANTHER" id="PTHR30558">
    <property type="entry name" value="EXBD MEMBRANE COMPONENT OF PMF-DRIVEN MACROMOLECULE IMPORT SYSTEM"/>
    <property type="match status" value="1"/>
</dbReference>
<dbReference type="GO" id="GO:0005886">
    <property type="term" value="C:plasma membrane"/>
    <property type="evidence" value="ECO:0007669"/>
    <property type="project" value="UniProtKB-SubCell"/>
</dbReference>
<keyword evidence="4 7" id="KW-0812">Transmembrane</keyword>
<keyword evidence="7" id="KW-0813">Transport</keyword>
<sequence length="145" mass="16533">MKNYFMALKRRAKISPNFSMASMTDVIFLLLIFFMITSTVVSPNAIKVLLPQGKQQTSAKPLTRVIIDKDLNYYAAFGNEKEHALGLEELTPFLQSCADKEPEMYVALYADETVPYREIVKVLNIANENHFKMVLATRPPETKKK</sequence>
<evidence type="ECO:0000313" key="8">
    <source>
        <dbReference type="EMBL" id="CBW24262.1"/>
    </source>
</evidence>
<dbReference type="PATRIC" id="fig|862962.3.peg.3960"/>
<proteinExistence type="inferred from homology"/>
<dbReference type="Proteomes" id="UP000008560">
    <property type="component" value="Chromosome"/>
</dbReference>
<dbReference type="AlphaFoldDB" id="E1WN04"/>
<evidence type="ECO:0000256" key="2">
    <source>
        <dbReference type="ARBA" id="ARBA00005811"/>
    </source>
</evidence>
<evidence type="ECO:0000256" key="7">
    <source>
        <dbReference type="RuleBase" id="RU003879"/>
    </source>
</evidence>
<evidence type="ECO:0000256" key="6">
    <source>
        <dbReference type="ARBA" id="ARBA00023136"/>
    </source>
</evidence>
<dbReference type="Gene3D" id="3.30.420.270">
    <property type="match status" value="1"/>
</dbReference>
<dbReference type="KEGG" id="bfg:BF638R_3813"/>
<dbReference type="HOGENOM" id="CLU_085305_3_4_10"/>
<organism evidence="8 9">
    <name type="scientific">Bacteroides fragilis (strain 638R)</name>
    <dbReference type="NCBI Taxonomy" id="862962"/>
    <lineage>
        <taxon>Bacteria</taxon>
        <taxon>Pseudomonadati</taxon>
        <taxon>Bacteroidota</taxon>
        <taxon>Bacteroidia</taxon>
        <taxon>Bacteroidales</taxon>
        <taxon>Bacteroidaceae</taxon>
        <taxon>Bacteroides</taxon>
    </lineage>
</organism>
<dbReference type="EMBL" id="FQ312004">
    <property type="protein sequence ID" value="CBW24262.1"/>
    <property type="molecule type" value="Genomic_DNA"/>
</dbReference>
<dbReference type="PANTHER" id="PTHR30558:SF7">
    <property type="entry name" value="TOL-PAL SYSTEM PROTEIN TOLR"/>
    <property type="match status" value="1"/>
</dbReference>
<keyword evidence="7" id="KW-0653">Protein transport</keyword>
<protein>
    <submittedName>
        <fullName evidence="8">Putative tansport related protein</fullName>
    </submittedName>
</protein>
<keyword evidence="3" id="KW-1003">Cell membrane</keyword>
<evidence type="ECO:0000256" key="4">
    <source>
        <dbReference type="ARBA" id="ARBA00022692"/>
    </source>
</evidence>